<organism evidence="1 2">
    <name type="scientific">Haematococcus lacustris</name>
    <name type="common">Green alga</name>
    <name type="synonym">Haematococcus pluvialis</name>
    <dbReference type="NCBI Taxonomy" id="44745"/>
    <lineage>
        <taxon>Eukaryota</taxon>
        <taxon>Viridiplantae</taxon>
        <taxon>Chlorophyta</taxon>
        <taxon>core chlorophytes</taxon>
        <taxon>Chlorophyceae</taxon>
        <taxon>CS clade</taxon>
        <taxon>Chlamydomonadales</taxon>
        <taxon>Haematococcaceae</taxon>
        <taxon>Haematococcus</taxon>
    </lineage>
</organism>
<evidence type="ECO:0000313" key="1">
    <source>
        <dbReference type="EMBL" id="GFH26582.1"/>
    </source>
</evidence>
<evidence type="ECO:0000313" key="2">
    <source>
        <dbReference type="Proteomes" id="UP000485058"/>
    </source>
</evidence>
<dbReference type="AlphaFoldDB" id="A0A6A0A4W3"/>
<comment type="caution">
    <text evidence="1">The sequence shown here is derived from an EMBL/GenBank/DDBJ whole genome shotgun (WGS) entry which is preliminary data.</text>
</comment>
<name>A0A6A0A4W3_HAELA</name>
<accession>A0A6A0A4W3</accession>
<sequence length="76" mass="8443">MAAMAAIITFSRNSLTLSSVLAILGCLAFLEVALARASWKSPQKALEKHERAQQHKRELLHARFPVEAKMFAAEVH</sequence>
<keyword evidence="2" id="KW-1185">Reference proteome</keyword>
<reference evidence="1 2" key="1">
    <citation type="submission" date="2020-02" db="EMBL/GenBank/DDBJ databases">
        <title>Draft genome sequence of Haematococcus lacustris strain NIES-144.</title>
        <authorList>
            <person name="Morimoto D."/>
            <person name="Nakagawa S."/>
            <person name="Yoshida T."/>
            <person name="Sawayama S."/>
        </authorList>
    </citation>
    <scope>NUCLEOTIDE SEQUENCE [LARGE SCALE GENOMIC DNA]</scope>
    <source>
        <strain evidence="1 2">NIES-144</strain>
    </source>
</reference>
<protein>
    <submittedName>
        <fullName evidence="1">Uncharacterized protein</fullName>
    </submittedName>
</protein>
<dbReference type="EMBL" id="BLLF01003172">
    <property type="protein sequence ID" value="GFH26582.1"/>
    <property type="molecule type" value="Genomic_DNA"/>
</dbReference>
<dbReference type="Proteomes" id="UP000485058">
    <property type="component" value="Unassembled WGS sequence"/>
</dbReference>
<gene>
    <name evidence="1" type="ORF">HaLaN_24756</name>
</gene>
<proteinExistence type="predicted"/>